<feature type="compositionally biased region" description="Low complexity" evidence="1">
    <location>
        <begin position="464"/>
        <end position="479"/>
    </location>
</feature>
<feature type="compositionally biased region" description="Basic and acidic residues" evidence="1">
    <location>
        <begin position="789"/>
        <end position="802"/>
    </location>
</feature>
<feature type="region of interest" description="Disordered" evidence="1">
    <location>
        <begin position="1099"/>
        <end position="1519"/>
    </location>
</feature>
<evidence type="ECO:0000256" key="1">
    <source>
        <dbReference type="SAM" id="MobiDB-lite"/>
    </source>
</evidence>
<feature type="compositionally biased region" description="Low complexity" evidence="1">
    <location>
        <begin position="98"/>
        <end position="141"/>
    </location>
</feature>
<comment type="caution">
    <text evidence="2">The sequence shown here is derived from an EMBL/GenBank/DDBJ whole genome shotgun (WGS) entry which is preliminary data.</text>
</comment>
<feature type="region of interest" description="Disordered" evidence="1">
    <location>
        <begin position="1"/>
        <end position="169"/>
    </location>
</feature>
<feature type="compositionally biased region" description="Low complexity" evidence="1">
    <location>
        <begin position="1432"/>
        <end position="1446"/>
    </location>
</feature>
<feature type="compositionally biased region" description="Polar residues" evidence="1">
    <location>
        <begin position="1486"/>
        <end position="1501"/>
    </location>
</feature>
<feature type="compositionally biased region" description="Polar residues" evidence="1">
    <location>
        <begin position="1447"/>
        <end position="1456"/>
    </location>
</feature>
<feature type="compositionally biased region" description="Acidic residues" evidence="1">
    <location>
        <begin position="264"/>
        <end position="281"/>
    </location>
</feature>
<feature type="region of interest" description="Disordered" evidence="1">
    <location>
        <begin position="918"/>
        <end position="985"/>
    </location>
</feature>
<feature type="compositionally biased region" description="Acidic residues" evidence="1">
    <location>
        <begin position="760"/>
        <end position="770"/>
    </location>
</feature>
<name>A0AAN6GTE1_9BASI</name>
<gene>
    <name evidence="2" type="ORF">OC846_001053</name>
</gene>
<sequence length="1519" mass="158841">MSLKRHAPPRPESSASGPSDLYGSPAGVEEQRRVTMMLDELERELVTQRTAGHRHSGSISQLPIPPIGLPGVPGSTNRSSAAAPIGPPPSEPLPQLPSFPSSSSRSGSRLSSSTTRVMSSVSGTTITSTSTPATSIRAPTTEPEPEAWINSLAGPRASSTFSRTSFDSTHHDANRYTLCAADDDDDGNLSDHSRVLSLSNYHSFSNHEDPEMEHRRRSNEVEQAGPVPPPKDFPSPSAASSSKHTMHRPQGSEVTISVPTVMIDDVDELSDDTADMDDSDDDGRRKRRKKPSRGWRFEDQRALAPTLSRATAARLGAPSSSRTAPSLPLGSSSHGADAAMPGAPPLAPGMVVPPTASEFSFYEFAPDLPPFAPKDLTPKDLTGTGTWRSIVARAAMSAATNSQRGSIASETHSGPVSVRQIAAETRARQQRELVMRQRQAQLFAQTTLEPVDLHKHAHEVASTSDRGMMSPSPSPSFSTMDDDDQRSHHNSSIHRGLFRSTSVSLSGYWDPLESISSYGGGGGAGSSINVGDEDASVRSSTYTNPGLGFEFMRQQGQQNPAVKVYADSGTQTSPNSSPPTSRPGSPAAAEPSQDTGGAEGDTRPDLPVTPRKGASTATEGPGARSNSLSTPQNRAKADASPKAGTSKVRPAITRRRSTLGTEGRSQRGADLLGTELRKDEPDGWATPLRAPKLSSRRSNIGTSPRVSSARTSPRTSVGLARKPLSPMGLGIGMNKEEFDMFNGLSQQTEGSDAGISSDGSDSDVDSCESDLDLDTPLEELAERSGALEADARGEKRKFDAQRQKGASGKAAHVAALATPSKGRLGPNQQAGRIVAPLPRGLRQAAKMGKLGPSGQVGGRALGAGLRAGAIRTTAVAYSSDDEDVTETESVIGSSIPPALAARLRQHILQNRIDVSRAPRLSETERTNSLSKGGANQARSQTPPPSQTDTATDRQALDENASTPTMKSNKVLASAPDSSPKMPMRKGLSIPELDEILKAESETNGRSTPVGSGGKSFGRVASKISAQEDDDLLTSDIDLAMPPSGESFQSIDDLDGLLDSPHNTQMKGYGVRSVTGTASLRKPISVPALVTERLAQLHLSEGSGLTPSSPAADRTNGSSTAAEEEAYASSTVHGHSIVKRNTQPEMPARLETPLSKSADLKERKATQGAGSDAVEQPVQTPDRSASRASKDSQQSKSSQVAESEMSTPTEKTGKQVEGSATNEVRAPAPTRERSKSNISRIRPPMQGRTSLPTAASARKNSTDGSSALDTAKATSTKGVPVARASSIAASTDLSNHKTLRKMKSFGDRSSNSYQSPSISTMPRARFGAASPADSIQSQSSASSRPGSGFTGPRQSGSSLSSRPPSSTSMRRTALPARKNSDALPSSLPLLPGSTRPSAGTPTSKIASSTAKSQSSSVSSRPSQGATPSKLATAPAGRAAKSSSSAASTNGDSPQSQDTPTLSSRASSVSSTDSPPMPSTPGPQSSSIPSPTNRRAASTTNLRKSGVPRPSALPMPKSHRA</sequence>
<feature type="compositionally biased region" description="Low complexity" evidence="1">
    <location>
        <begin position="69"/>
        <end position="84"/>
    </location>
</feature>
<feature type="region of interest" description="Disordered" evidence="1">
    <location>
        <begin position="784"/>
        <end position="808"/>
    </location>
</feature>
<feature type="compositionally biased region" description="Polar residues" evidence="1">
    <location>
        <begin position="318"/>
        <end position="334"/>
    </location>
</feature>
<feature type="compositionally biased region" description="Low complexity" evidence="1">
    <location>
        <begin position="750"/>
        <end position="759"/>
    </location>
</feature>
<feature type="compositionally biased region" description="Polar residues" evidence="1">
    <location>
        <begin position="1306"/>
        <end position="1319"/>
    </location>
</feature>
<feature type="compositionally biased region" description="Low complexity" evidence="1">
    <location>
        <begin position="1382"/>
        <end position="1422"/>
    </location>
</feature>
<dbReference type="EMBL" id="JAPDMZ010000013">
    <property type="protein sequence ID" value="KAK0556608.1"/>
    <property type="molecule type" value="Genomic_DNA"/>
</dbReference>
<feature type="region of interest" description="Disordered" evidence="1">
    <location>
        <begin position="460"/>
        <end position="494"/>
    </location>
</feature>
<accession>A0AAN6GTE1</accession>
<feature type="region of interest" description="Disordered" evidence="1">
    <location>
        <begin position="566"/>
        <end position="723"/>
    </location>
</feature>
<evidence type="ECO:0000313" key="3">
    <source>
        <dbReference type="Proteomes" id="UP001176517"/>
    </source>
</evidence>
<feature type="region of interest" description="Disordered" evidence="1">
    <location>
        <begin position="200"/>
        <end position="342"/>
    </location>
</feature>
<protein>
    <submittedName>
        <fullName evidence="2">Uncharacterized protein</fullName>
    </submittedName>
</protein>
<dbReference type="Proteomes" id="UP001176517">
    <property type="component" value="Unassembled WGS sequence"/>
</dbReference>
<feature type="compositionally biased region" description="Polar residues" evidence="1">
    <location>
        <begin position="696"/>
        <end position="715"/>
    </location>
</feature>
<feature type="compositionally biased region" description="Basic and acidic residues" evidence="1">
    <location>
        <begin position="205"/>
        <end position="220"/>
    </location>
</feature>
<feature type="compositionally biased region" description="Low complexity" evidence="1">
    <location>
        <begin position="1327"/>
        <end position="1370"/>
    </location>
</feature>
<feature type="compositionally biased region" description="Polar residues" evidence="1">
    <location>
        <begin position="624"/>
        <end position="633"/>
    </location>
</feature>
<organism evidence="2 3">
    <name type="scientific">Tilletia horrida</name>
    <dbReference type="NCBI Taxonomy" id="155126"/>
    <lineage>
        <taxon>Eukaryota</taxon>
        <taxon>Fungi</taxon>
        <taxon>Dikarya</taxon>
        <taxon>Basidiomycota</taxon>
        <taxon>Ustilaginomycotina</taxon>
        <taxon>Exobasidiomycetes</taxon>
        <taxon>Tilletiales</taxon>
        <taxon>Tilletiaceae</taxon>
        <taxon>Tilletia</taxon>
    </lineage>
</organism>
<reference evidence="2" key="1">
    <citation type="journal article" date="2023" name="PhytoFront">
        <title>Draft Genome Resources of Seven Strains of Tilletia horrida, Causal Agent of Kernel Smut of Rice.</title>
        <authorList>
            <person name="Khanal S."/>
            <person name="Antony Babu S."/>
            <person name="Zhou X.G."/>
        </authorList>
    </citation>
    <scope>NUCLEOTIDE SEQUENCE</scope>
    <source>
        <strain evidence="2">TX6</strain>
    </source>
</reference>
<feature type="compositionally biased region" description="Polar residues" evidence="1">
    <location>
        <begin position="1246"/>
        <end position="1276"/>
    </location>
</feature>
<feature type="region of interest" description="Disordered" evidence="1">
    <location>
        <begin position="746"/>
        <end position="770"/>
    </location>
</feature>
<evidence type="ECO:0000313" key="2">
    <source>
        <dbReference type="EMBL" id="KAK0556608.1"/>
    </source>
</evidence>
<feature type="compositionally biased region" description="Low complexity" evidence="1">
    <location>
        <begin position="234"/>
        <end position="243"/>
    </location>
</feature>
<feature type="compositionally biased region" description="Low complexity" evidence="1">
    <location>
        <begin position="158"/>
        <end position="167"/>
    </location>
</feature>
<feature type="compositionally biased region" description="Polar residues" evidence="1">
    <location>
        <begin position="1198"/>
        <end position="1209"/>
    </location>
</feature>
<feature type="compositionally biased region" description="Pro residues" evidence="1">
    <location>
        <begin position="85"/>
        <end position="97"/>
    </location>
</feature>
<feature type="compositionally biased region" description="Low complexity" evidence="1">
    <location>
        <begin position="1457"/>
        <end position="1472"/>
    </location>
</feature>
<proteinExistence type="predicted"/>
<keyword evidence="3" id="KW-1185">Reference proteome</keyword>